<dbReference type="GO" id="GO:0004386">
    <property type="term" value="F:helicase activity"/>
    <property type="evidence" value="ECO:0007669"/>
    <property type="project" value="UniProtKB-KW"/>
</dbReference>
<keyword evidence="2" id="KW-0547">Nucleotide-binding</keyword>
<keyword evidence="3" id="KW-1185">Reference proteome</keyword>
<keyword evidence="2" id="KW-0378">Hydrolase</keyword>
<keyword evidence="1" id="KW-0472">Membrane</keyword>
<evidence type="ECO:0000256" key="1">
    <source>
        <dbReference type="SAM" id="Phobius"/>
    </source>
</evidence>
<protein>
    <submittedName>
        <fullName evidence="2">Superfamily II DNA helicase RecQ</fullName>
    </submittedName>
</protein>
<organism evidence="2 3">
    <name type="scientific">Bartonella callosciuri</name>
    <dbReference type="NCBI Taxonomy" id="686223"/>
    <lineage>
        <taxon>Bacteria</taxon>
        <taxon>Pseudomonadati</taxon>
        <taxon>Pseudomonadota</taxon>
        <taxon>Alphaproteobacteria</taxon>
        <taxon>Hyphomicrobiales</taxon>
        <taxon>Bartonellaceae</taxon>
        <taxon>Bartonella</taxon>
    </lineage>
</organism>
<name>A0A840NKX3_9HYPH</name>
<proteinExistence type="predicted"/>
<reference evidence="2 3" key="1">
    <citation type="submission" date="2020-08" db="EMBL/GenBank/DDBJ databases">
        <title>Genomic Encyclopedia of Type Strains, Phase IV (KMG-IV): sequencing the most valuable type-strain genomes for metagenomic binning, comparative biology and taxonomic classification.</title>
        <authorList>
            <person name="Goeker M."/>
        </authorList>
    </citation>
    <scope>NUCLEOTIDE SEQUENCE [LARGE SCALE GENOMIC DNA]</scope>
    <source>
        <strain evidence="2 3">DSM 28538</strain>
    </source>
</reference>
<keyword evidence="1" id="KW-0812">Transmembrane</keyword>
<keyword evidence="1" id="KW-1133">Transmembrane helix</keyword>
<keyword evidence="2" id="KW-0067">ATP-binding</keyword>
<feature type="transmembrane region" description="Helical" evidence="1">
    <location>
        <begin position="245"/>
        <end position="264"/>
    </location>
</feature>
<keyword evidence="2" id="KW-0347">Helicase</keyword>
<evidence type="ECO:0000313" key="2">
    <source>
        <dbReference type="EMBL" id="MBB5073276.1"/>
    </source>
</evidence>
<gene>
    <name evidence="2" type="ORF">HNQ69_000380</name>
</gene>
<evidence type="ECO:0000313" key="3">
    <source>
        <dbReference type="Proteomes" id="UP000561417"/>
    </source>
</evidence>
<dbReference type="EMBL" id="JACHIM010000001">
    <property type="protein sequence ID" value="MBB5073276.1"/>
    <property type="molecule type" value="Genomic_DNA"/>
</dbReference>
<dbReference type="AlphaFoldDB" id="A0A840NKX3"/>
<dbReference type="RefSeq" id="WP_183228386.1">
    <property type="nucleotide sequence ID" value="NZ_JACHIM010000001.1"/>
</dbReference>
<dbReference type="Proteomes" id="UP000561417">
    <property type="component" value="Unassembled WGS sequence"/>
</dbReference>
<sequence length="265" mass="30606">MNSKSHTTKHVEQDNPSFFVVEQKERMDTPTEVTMSDIAKKLRSVYAQMQRKHSSRPLTLQSSVEESFKSYLDDISRAILVEHYIRCQKEKKLFEYLEQIKMLVQSLHSEKKSLEEAMVTQRMSRMSYSKTSNSVVQKLAYMACEKNQERSSLQEVPNFSGQSSITSSQKNVKNILQQENKSALSSDAMKSSSKKAEEFVGYHAAKERCSDVQEPDHCIENDHSLSLNAKSQETFFFLRSSVKKFLRYLLIIVFIAMITLCFMAF</sequence>
<accession>A0A840NKX3</accession>
<comment type="caution">
    <text evidence="2">The sequence shown here is derived from an EMBL/GenBank/DDBJ whole genome shotgun (WGS) entry which is preliminary data.</text>
</comment>